<dbReference type="PANTHER" id="PTHR30371:SF4">
    <property type="entry name" value="SEC-INDEPENDENT PROTEIN TRANSLOCASE PROTEIN TATCD"/>
    <property type="match status" value="1"/>
</dbReference>
<accession>A0ABM5M487</accession>
<comment type="similarity">
    <text evidence="5">Belongs to the TatC family.</text>
</comment>
<keyword evidence="5" id="KW-0811">Translocation</keyword>
<reference evidence="6 7" key="1">
    <citation type="journal article" date="2011" name="Front. Microbiol.">
        <title>Genomic signatures of strain selection and enhancement in Bacillus atrophaeus var. globigii, a historical biowarfare simulant.</title>
        <authorList>
            <person name="Gibbons H.S."/>
            <person name="Broomall S.M."/>
            <person name="McNew L.A."/>
            <person name="Daligault H."/>
            <person name="Chapman C."/>
            <person name="Bruce D."/>
            <person name="Karavis M."/>
            <person name="Krepps M."/>
            <person name="McGregor P.A."/>
            <person name="Hong C."/>
            <person name="Park K.H."/>
            <person name="Akmal A."/>
            <person name="Feldman A."/>
            <person name="Lin J.S."/>
            <person name="Chang W.E."/>
            <person name="Higgs B.W."/>
            <person name="Demirev P."/>
            <person name="Lindquist J."/>
            <person name="Liem A."/>
            <person name="Fochler E."/>
            <person name="Read T.D."/>
            <person name="Tapia R."/>
            <person name="Johnson S."/>
            <person name="Bishop-Lilly K.A."/>
            <person name="Detter C."/>
            <person name="Han C."/>
            <person name="Sozhamannan S."/>
            <person name="Rosenzweig C.N."/>
            <person name="Skowronski E.W."/>
        </authorList>
    </citation>
    <scope>NUCLEOTIDE SEQUENCE [LARGE SCALE GENOMIC DNA]</scope>
    <source>
        <strain evidence="6 7">1942</strain>
    </source>
</reference>
<keyword evidence="5" id="KW-1003">Cell membrane</keyword>
<dbReference type="NCBIfam" id="TIGR00945">
    <property type="entry name" value="tatC"/>
    <property type="match status" value="1"/>
</dbReference>
<dbReference type="PANTHER" id="PTHR30371">
    <property type="entry name" value="SEC-INDEPENDENT PROTEIN TRANSLOCASE PROTEIN TATC"/>
    <property type="match status" value="1"/>
</dbReference>
<dbReference type="PROSITE" id="PS01218">
    <property type="entry name" value="TATC"/>
    <property type="match status" value="1"/>
</dbReference>
<organism evidence="6 7">
    <name type="scientific">Bacillus atrophaeus (strain 1942)</name>
    <dbReference type="NCBI Taxonomy" id="720555"/>
    <lineage>
        <taxon>Bacteria</taxon>
        <taxon>Bacillati</taxon>
        <taxon>Bacillota</taxon>
        <taxon>Bacilli</taxon>
        <taxon>Bacillales</taxon>
        <taxon>Bacillaceae</taxon>
        <taxon>Bacillus</taxon>
    </lineage>
</organism>
<comment type="subunit">
    <text evidence="5">Forms a complex with TatA.</text>
</comment>
<dbReference type="InterPro" id="IPR019820">
    <property type="entry name" value="Sec-indep_translocase_CS"/>
</dbReference>
<proteinExistence type="inferred from homology"/>
<dbReference type="Proteomes" id="UP000006867">
    <property type="component" value="Chromosome"/>
</dbReference>
<feature type="transmembrane region" description="Helical" evidence="5">
    <location>
        <begin position="211"/>
        <end position="230"/>
    </location>
</feature>
<evidence type="ECO:0000256" key="1">
    <source>
        <dbReference type="ARBA" id="ARBA00004141"/>
    </source>
</evidence>
<keyword evidence="4 5" id="KW-0472">Membrane</keyword>
<keyword evidence="5" id="KW-0653">Protein transport</keyword>
<feature type="transmembrane region" description="Helical" evidence="5">
    <location>
        <begin position="20"/>
        <end position="41"/>
    </location>
</feature>
<keyword evidence="7" id="KW-1185">Reference proteome</keyword>
<keyword evidence="5" id="KW-0813">Transport</keyword>
<comment type="function">
    <text evidence="5">Part of the twin-arginine translocation (Tat) system that transports large folded proteins containing a characteristic twin-arginine motif in their signal peptide across membranes.</text>
</comment>
<dbReference type="Pfam" id="PF00902">
    <property type="entry name" value="TatC"/>
    <property type="match status" value="1"/>
</dbReference>
<dbReference type="EMBL" id="CP002207">
    <property type="protein sequence ID" value="ADP34910.1"/>
    <property type="molecule type" value="Genomic_DNA"/>
</dbReference>
<comment type="subcellular location">
    <subcellularLocation>
        <location evidence="5">Cell membrane</location>
        <topology evidence="5">Multi-pass membrane protein</topology>
    </subcellularLocation>
    <subcellularLocation>
        <location evidence="1">Membrane</location>
        <topology evidence="1">Multi-pass membrane protein</topology>
    </subcellularLocation>
</comment>
<gene>
    <name evidence="5" type="primary">tatC</name>
    <name evidence="6" type="ordered locus">BATR1942_19975</name>
</gene>
<evidence type="ECO:0000256" key="2">
    <source>
        <dbReference type="ARBA" id="ARBA00022692"/>
    </source>
</evidence>
<feature type="transmembrane region" description="Helical" evidence="5">
    <location>
        <begin position="150"/>
        <end position="176"/>
    </location>
</feature>
<feature type="transmembrane region" description="Helical" evidence="5">
    <location>
        <begin position="188"/>
        <end position="205"/>
    </location>
</feature>
<dbReference type="HAMAP" id="MF_00902">
    <property type="entry name" value="TatC"/>
    <property type="match status" value="1"/>
</dbReference>
<dbReference type="InterPro" id="IPR002033">
    <property type="entry name" value="TatC"/>
</dbReference>
<keyword evidence="3 5" id="KW-1133">Transmembrane helix</keyword>
<evidence type="ECO:0000313" key="6">
    <source>
        <dbReference type="EMBL" id="ADP34910.1"/>
    </source>
</evidence>
<sequence length="241" mass="27254">MDKKETHLIGHLEELRKRIILTLAAFVVFLIAAFLFVQDIYDWLSRDLDGKLAVLGPSEILWVYMMIAGVCAIAASIPVAAFQVWRFVAPALTETERKVTLLYIPGLFALFLTGISFGYFVLYPIVLGFLMKLSSGHFETMFTADNYFRFMVNLSLPFGFLFEMPLVVMFLTRLGILNPLRLAKARKLSYFLLIVVSILITPPDFVSDFLVMVPLLVLFEVSVALSAFVYKKKLASEPLMS</sequence>
<name>A0ABM5M487_BACA1</name>
<feature type="transmembrane region" description="Helical" evidence="5">
    <location>
        <begin position="61"/>
        <end position="88"/>
    </location>
</feature>
<evidence type="ECO:0000313" key="7">
    <source>
        <dbReference type="Proteomes" id="UP000006867"/>
    </source>
</evidence>
<feature type="transmembrane region" description="Helical" evidence="5">
    <location>
        <begin position="100"/>
        <end position="130"/>
    </location>
</feature>
<protein>
    <recommendedName>
        <fullName evidence="5">Sec-independent protein translocase protein TatC</fullName>
    </recommendedName>
</protein>
<evidence type="ECO:0000256" key="4">
    <source>
        <dbReference type="ARBA" id="ARBA00023136"/>
    </source>
</evidence>
<evidence type="ECO:0000256" key="3">
    <source>
        <dbReference type="ARBA" id="ARBA00022989"/>
    </source>
</evidence>
<keyword evidence="2 5" id="KW-0812">Transmembrane</keyword>
<dbReference type="RefSeq" id="WP_003327983.1">
    <property type="nucleotide sequence ID" value="NC_014639.1"/>
</dbReference>
<evidence type="ECO:0000256" key="5">
    <source>
        <dbReference type="HAMAP-Rule" id="MF_00902"/>
    </source>
</evidence>
<dbReference type="PRINTS" id="PR01840">
    <property type="entry name" value="TATCFAMILY"/>
</dbReference>